<proteinExistence type="predicted"/>
<dbReference type="Proteomes" id="UP000070560">
    <property type="component" value="Chromosome"/>
</dbReference>
<name>A0A7U4TI38_DESA2</name>
<organism evidence="1 2">
    <name type="scientific">Desulfofervidus auxilii</name>
    <dbReference type="NCBI Taxonomy" id="1621989"/>
    <lineage>
        <taxon>Bacteria</taxon>
        <taxon>Pseudomonadati</taxon>
        <taxon>Thermodesulfobacteriota</taxon>
        <taxon>Candidatus Desulfofervidia</taxon>
        <taxon>Candidatus Desulfofervidales</taxon>
        <taxon>Candidatus Desulfofervidaceae</taxon>
        <taxon>Candidatus Desulfofervidus</taxon>
    </lineage>
</organism>
<dbReference type="AlphaFoldDB" id="A0A7U4TI38"/>
<protein>
    <submittedName>
        <fullName evidence="1">Uncharacterized protein</fullName>
    </submittedName>
</protein>
<reference evidence="1 2" key="1">
    <citation type="submission" date="2015-10" db="EMBL/GenBank/DDBJ databases">
        <title>Candidatus Desulfofervidus auxilii, a hydrogenotrophic sulfate-reducing bacterium involved in the thermophilic anaerobic oxidation of methane.</title>
        <authorList>
            <person name="Krukenberg V."/>
            <person name="Richter M."/>
            <person name="Wegener G."/>
        </authorList>
    </citation>
    <scope>NUCLEOTIDE SEQUENCE [LARGE SCALE GENOMIC DNA]</scope>
    <source>
        <strain evidence="1 2">HS1</strain>
    </source>
</reference>
<evidence type="ECO:0000313" key="1">
    <source>
        <dbReference type="EMBL" id="AMM40906.1"/>
    </source>
</evidence>
<keyword evidence="2" id="KW-1185">Reference proteome</keyword>
<dbReference type="EMBL" id="CP013015">
    <property type="protein sequence ID" value="AMM40906.1"/>
    <property type="molecule type" value="Genomic_DNA"/>
</dbReference>
<accession>A0A7U4TI38</accession>
<evidence type="ECO:0000313" key="2">
    <source>
        <dbReference type="Proteomes" id="UP000070560"/>
    </source>
</evidence>
<gene>
    <name evidence="1" type="ORF">HS1_001102</name>
</gene>
<sequence length="72" mass="8408">MSNFLQIIEKELAIPRKQLLEKATKKFLETELRNICAETKKISSRYGVNSFDELWERLEKGDITQACTDCLK</sequence>
<dbReference type="RefSeq" id="WP_066062097.1">
    <property type="nucleotide sequence ID" value="NZ_CP013015.1"/>
</dbReference>
<dbReference type="KEGG" id="daw:HS1_001102"/>